<dbReference type="Proteomes" id="UP000597989">
    <property type="component" value="Unassembled WGS sequence"/>
</dbReference>
<dbReference type="SUPFAM" id="SSF56784">
    <property type="entry name" value="HAD-like"/>
    <property type="match status" value="1"/>
</dbReference>
<reference evidence="4" key="1">
    <citation type="journal article" date="2014" name="Int. J. Syst. Evol. Microbiol.">
        <title>Complete genome of a new Firmicutes species belonging to the dominant human colonic microbiota ('Ruminococcus bicirculans') reveals two chromosomes and a selective capacity to utilize plant glucans.</title>
        <authorList>
            <consortium name="NISC Comparative Sequencing Program"/>
            <person name="Wegmann U."/>
            <person name="Louis P."/>
            <person name="Goesmann A."/>
            <person name="Henrissat B."/>
            <person name="Duncan S.H."/>
            <person name="Flint H.J."/>
        </authorList>
    </citation>
    <scope>NUCLEOTIDE SEQUENCE</scope>
    <source>
        <strain evidence="4">JCM 10664</strain>
    </source>
</reference>
<dbReference type="Gene3D" id="3.40.50.1000">
    <property type="entry name" value="HAD superfamily/HAD-like"/>
    <property type="match status" value="1"/>
</dbReference>
<reference evidence="5 6" key="2">
    <citation type="journal article" date="2014" name="Int. J. Syst. Evol. Microbiol.">
        <title>Complete genome sequence of Corynebacterium casei LMG S-19264T (=DSM 44701T), isolated from a smear-ripened cheese.</title>
        <authorList>
            <consortium name="US DOE Joint Genome Institute (JGI-PGF)"/>
            <person name="Walter F."/>
            <person name="Albersmeier A."/>
            <person name="Kalinowski J."/>
            <person name="Ruckert C."/>
        </authorList>
    </citation>
    <scope>NUCLEOTIDE SEQUENCE [LARGE SCALE GENOMIC DNA]</scope>
    <source>
        <strain evidence="5 6">CGMCC 4.7206</strain>
    </source>
</reference>
<evidence type="ECO:0000313" key="4">
    <source>
        <dbReference type="EMBL" id="GAA0525848.1"/>
    </source>
</evidence>
<dbReference type="EMBL" id="BMMT01000003">
    <property type="protein sequence ID" value="GGI78108.1"/>
    <property type="molecule type" value="Genomic_DNA"/>
</dbReference>
<reference evidence="4" key="5">
    <citation type="submission" date="2023-12" db="EMBL/GenBank/DDBJ databases">
        <authorList>
            <person name="Sun Q."/>
            <person name="Inoue M."/>
        </authorList>
    </citation>
    <scope>NUCLEOTIDE SEQUENCE</scope>
    <source>
        <strain evidence="4">JCM 10664</strain>
    </source>
</reference>
<organism evidence="5 6">
    <name type="scientific">Saccharopolyspora thermophila</name>
    <dbReference type="NCBI Taxonomy" id="89367"/>
    <lineage>
        <taxon>Bacteria</taxon>
        <taxon>Bacillati</taxon>
        <taxon>Actinomycetota</taxon>
        <taxon>Actinomycetes</taxon>
        <taxon>Pseudonocardiales</taxon>
        <taxon>Pseudonocardiaceae</taxon>
        <taxon>Saccharopolyspora</taxon>
    </lineage>
</organism>
<dbReference type="RefSeq" id="WP_229679901.1">
    <property type="nucleotide sequence ID" value="NZ_BAAAHC010000011.1"/>
</dbReference>
<evidence type="ECO:0000313" key="5">
    <source>
        <dbReference type="EMBL" id="GGI78108.1"/>
    </source>
</evidence>
<dbReference type="InterPro" id="IPR023214">
    <property type="entry name" value="HAD_sf"/>
</dbReference>
<dbReference type="InterPro" id="IPR036412">
    <property type="entry name" value="HAD-like_sf"/>
</dbReference>
<proteinExistence type="predicted"/>
<feature type="signal peptide" evidence="3">
    <location>
        <begin position="1"/>
        <end position="29"/>
    </location>
</feature>
<evidence type="ECO:0000256" key="2">
    <source>
        <dbReference type="SAM" id="MobiDB-lite"/>
    </source>
</evidence>
<dbReference type="AlphaFoldDB" id="A0A917JNM9"/>
<evidence type="ECO:0000256" key="3">
    <source>
        <dbReference type="SAM" id="SignalP"/>
    </source>
</evidence>
<dbReference type="EMBL" id="BAAAHC010000011">
    <property type="protein sequence ID" value="GAA0525848.1"/>
    <property type="molecule type" value="Genomic_DNA"/>
</dbReference>
<evidence type="ECO:0000313" key="7">
    <source>
        <dbReference type="Proteomes" id="UP001500220"/>
    </source>
</evidence>
<comment type="caution">
    <text evidence="5">The sequence shown here is derived from an EMBL/GenBank/DDBJ whole genome shotgun (WGS) entry which is preliminary data.</text>
</comment>
<keyword evidence="7" id="KW-1185">Reference proteome</keyword>
<dbReference type="PROSITE" id="PS51257">
    <property type="entry name" value="PROKAR_LIPOPROTEIN"/>
    <property type="match status" value="1"/>
</dbReference>
<feature type="chain" id="PRO_5037954341" evidence="3">
    <location>
        <begin position="30"/>
        <end position="234"/>
    </location>
</feature>
<keyword evidence="1 3" id="KW-0732">Signal</keyword>
<dbReference type="Pfam" id="PF03767">
    <property type="entry name" value="Acid_phosphat_B"/>
    <property type="match status" value="1"/>
</dbReference>
<reference evidence="7" key="3">
    <citation type="journal article" date="2019" name="Int. J. Syst. Evol. Microbiol.">
        <title>The Global Catalogue of Microorganisms (GCM) 10K type strain sequencing project: providing services to taxonomists for standard genome sequencing and annotation.</title>
        <authorList>
            <consortium name="The Broad Institute Genomics Platform"/>
            <consortium name="The Broad Institute Genome Sequencing Center for Infectious Disease"/>
            <person name="Wu L."/>
            <person name="Ma J."/>
        </authorList>
    </citation>
    <scope>NUCLEOTIDE SEQUENCE [LARGE SCALE GENOMIC DNA]</scope>
    <source>
        <strain evidence="7">JCM 10664</strain>
    </source>
</reference>
<gene>
    <name evidence="4" type="ORF">GCM10009545_30200</name>
    <name evidence="5" type="ORF">GCM10011581_13990</name>
</gene>
<protein>
    <submittedName>
        <fullName evidence="4 5">Acid phosphatase</fullName>
    </submittedName>
</protein>
<sequence>MSRSTPTHRASTAAALALVGALASGCAAAQGAGGASGEPRPNLSDLKQSIVEYHDSGRWDADIARIDEQARRYLAHRLQQGVPKPAVVLDIDETSLSTYDYEVANDFGYDKAEFDEFVLGRKPTAIGATRDLVRFADEHGVAVFFVTGRRDTAQMRQASAQDLREEGYPEPDGLYLRPVGDHNPSVVPYKSGARADIERQGYRIVLNVGDQQSDLDGGHAERPVKLPNPMYEVG</sequence>
<evidence type="ECO:0000256" key="1">
    <source>
        <dbReference type="ARBA" id="ARBA00022729"/>
    </source>
</evidence>
<feature type="region of interest" description="Disordered" evidence="2">
    <location>
        <begin position="213"/>
        <end position="234"/>
    </location>
</feature>
<name>A0A917JNM9_9PSEU</name>
<dbReference type="PANTHER" id="PTHR31284">
    <property type="entry name" value="ACID PHOSPHATASE-LIKE PROTEIN"/>
    <property type="match status" value="1"/>
</dbReference>
<dbReference type="PANTHER" id="PTHR31284:SF10">
    <property type="entry name" value="ACID PHOSPHATASE-LIKE PROTEIN"/>
    <property type="match status" value="1"/>
</dbReference>
<accession>A0A917JNM9</accession>
<dbReference type="Proteomes" id="UP001500220">
    <property type="component" value="Unassembled WGS sequence"/>
</dbReference>
<dbReference type="InterPro" id="IPR005519">
    <property type="entry name" value="Acid_phosphat_B-like"/>
</dbReference>
<evidence type="ECO:0000313" key="6">
    <source>
        <dbReference type="Proteomes" id="UP000597989"/>
    </source>
</evidence>
<reference evidence="5" key="4">
    <citation type="submission" date="2020-09" db="EMBL/GenBank/DDBJ databases">
        <authorList>
            <person name="Sun Q."/>
            <person name="Zhou Y."/>
        </authorList>
    </citation>
    <scope>NUCLEOTIDE SEQUENCE</scope>
    <source>
        <strain evidence="5">CGMCC 4.7206</strain>
    </source>
</reference>